<feature type="compositionally biased region" description="Acidic residues" evidence="3">
    <location>
        <begin position="226"/>
        <end position="248"/>
    </location>
</feature>
<feature type="region of interest" description="Disordered" evidence="3">
    <location>
        <begin position="186"/>
        <end position="214"/>
    </location>
</feature>
<dbReference type="SUPFAM" id="SSF52540">
    <property type="entry name" value="P-loop containing nucleoside triphosphate hydrolases"/>
    <property type="match status" value="1"/>
</dbReference>
<dbReference type="InterPro" id="IPR031167">
    <property type="entry name" value="G_OBG"/>
</dbReference>
<dbReference type="Gramene" id="PNW86635">
    <property type="protein sequence ID" value="PNW86635"/>
    <property type="gene ID" value="CHLRE_02g094650v5"/>
</dbReference>
<dbReference type="Pfam" id="PF01926">
    <property type="entry name" value="MMR_HSR1"/>
    <property type="match status" value="1"/>
</dbReference>
<evidence type="ECO:0000313" key="6">
    <source>
        <dbReference type="EMBL" id="PNW86635.1"/>
    </source>
</evidence>
<evidence type="ECO:0000256" key="1">
    <source>
        <dbReference type="ARBA" id="ARBA00022741"/>
    </source>
</evidence>
<name>A0A2K3E1I1_CHLRE</name>
<dbReference type="Pfam" id="PF01018">
    <property type="entry name" value="GTP1_OBG"/>
    <property type="match status" value="2"/>
</dbReference>
<evidence type="ECO:0000256" key="2">
    <source>
        <dbReference type="ARBA" id="ARBA00023134"/>
    </source>
</evidence>
<dbReference type="PANTHER" id="PTHR11702">
    <property type="entry name" value="DEVELOPMENTALLY REGULATED GTP-BINDING PROTEIN-RELATED"/>
    <property type="match status" value="1"/>
</dbReference>
<dbReference type="GO" id="GO:0005525">
    <property type="term" value="F:GTP binding"/>
    <property type="evidence" value="ECO:0000318"/>
    <property type="project" value="GO_Central"/>
</dbReference>
<dbReference type="STRING" id="3055.A0A2K3E1I1"/>
<dbReference type="InterPro" id="IPR006073">
    <property type="entry name" value="GTP-bd"/>
</dbReference>
<dbReference type="PRINTS" id="PR00326">
    <property type="entry name" value="GTP1OBG"/>
</dbReference>
<feature type="compositionally biased region" description="Low complexity" evidence="3">
    <location>
        <begin position="29"/>
        <end position="65"/>
    </location>
</feature>
<dbReference type="SUPFAM" id="SSF82051">
    <property type="entry name" value="Obg GTP-binding protein N-terminal domain"/>
    <property type="match status" value="1"/>
</dbReference>
<dbReference type="ExpressionAtlas" id="A0A2K3E1I1">
    <property type="expression patterns" value="differential"/>
</dbReference>
<dbReference type="RefSeq" id="XP_001701814.2">
    <property type="nucleotide sequence ID" value="XM_001701762.2"/>
</dbReference>
<dbReference type="PROSITE" id="PS51883">
    <property type="entry name" value="OBG"/>
    <property type="match status" value="1"/>
</dbReference>
<dbReference type="KEGG" id="cre:CHLRE_02g094650v5"/>
<dbReference type="InterPro" id="IPR006169">
    <property type="entry name" value="GTP1_OBG_dom"/>
</dbReference>
<keyword evidence="1" id="KW-0547">Nucleotide-binding</keyword>
<evidence type="ECO:0000313" key="7">
    <source>
        <dbReference type="Proteomes" id="UP000006906"/>
    </source>
</evidence>
<dbReference type="Gene3D" id="2.70.210.12">
    <property type="entry name" value="GTP1/OBG domain"/>
    <property type="match status" value="1"/>
</dbReference>
<dbReference type="Proteomes" id="UP000006906">
    <property type="component" value="Chromosome 2"/>
</dbReference>
<feature type="compositionally biased region" description="Pro residues" evidence="3">
    <location>
        <begin position="1"/>
        <end position="11"/>
    </location>
</feature>
<feature type="region of interest" description="Disordered" evidence="3">
    <location>
        <begin position="1"/>
        <end position="94"/>
    </location>
</feature>
<feature type="domain" description="Obg" evidence="5">
    <location>
        <begin position="93"/>
        <end position="336"/>
    </location>
</feature>
<dbReference type="EMBL" id="CM008963">
    <property type="protein sequence ID" value="PNW86635.1"/>
    <property type="molecule type" value="Genomic_DNA"/>
</dbReference>
<protein>
    <submittedName>
        <fullName evidence="6">Uncharacterized protein</fullName>
    </submittedName>
</protein>
<keyword evidence="7" id="KW-1185">Reference proteome</keyword>
<dbReference type="FunCoup" id="A0A2K3E1I1">
    <property type="interactions" value="912"/>
</dbReference>
<dbReference type="InterPro" id="IPR045086">
    <property type="entry name" value="OBG_GTPase"/>
</dbReference>
<accession>A0A2K3E1I1</accession>
<feature type="region of interest" description="Disordered" evidence="3">
    <location>
        <begin position="429"/>
        <end position="452"/>
    </location>
</feature>
<evidence type="ECO:0000259" key="5">
    <source>
        <dbReference type="PROSITE" id="PS51883"/>
    </source>
</evidence>
<dbReference type="InterPro" id="IPR036726">
    <property type="entry name" value="GTP1_OBG_dom_sf"/>
</dbReference>
<dbReference type="CDD" id="cd01898">
    <property type="entry name" value="Obg"/>
    <property type="match status" value="1"/>
</dbReference>
<reference evidence="6 7" key="1">
    <citation type="journal article" date="2007" name="Science">
        <title>The Chlamydomonas genome reveals the evolution of key animal and plant functions.</title>
        <authorList>
            <person name="Merchant S.S."/>
            <person name="Prochnik S.E."/>
            <person name="Vallon O."/>
            <person name="Harris E.H."/>
            <person name="Karpowicz S.J."/>
            <person name="Witman G.B."/>
            <person name="Terry A."/>
            <person name="Salamov A."/>
            <person name="Fritz-Laylin L.K."/>
            <person name="Marechal-Drouard L."/>
            <person name="Marshall W.F."/>
            <person name="Qu L.H."/>
            <person name="Nelson D.R."/>
            <person name="Sanderfoot A.A."/>
            <person name="Spalding M.H."/>
            <person name="Kapitonov V.V."/>
            <person name="Ren Q."/>
            <person name="Ferris P."/>
            <person name="Lindquist E."/>
            <person name="Shapiro H."/>
            <person name="Lucas S.M."/>
            <person name="Grimwood J."/>
            <person name="Schmutz J."/>
            <person name="Cardol P."/>
            <person name="Cerutti H."/>
            <person name="Chanfreau G."/>
            <person name="Chen C.L."/>
            <person name="Cognat V."/>
            <person name="Croft M.T."/>
            <person name="Dent R."/>
            <person name="Dutcher S."/>
            <person name="Fernandez E."/>
            <person name="Fukuzawa H."/>
            <person name="Gonzalez-Ballester D."/>
            <person name="Gonzalez-Halphen D."/>
            <person name="Hallmann A."/>
            <person name="Hanikenne M."/>
            <person name="Hippler M."/>
            <person name="Inwood W."/>
            <person name="Jabbari K."/>
            <person name="Kalanon M."/>
            <person name="Kuras R."/>
            <person name="Lefebvre P.A."/>
            <person name="Lemaire S.D."/>
            <person name="Lobanov A.V."/>
            <person name="Lohr M."/>
            <person name="Manuell A."/>
            <person name="Meier I."/>
            <person name="Mets L."/>
            <person name="Mittag M."/>
            <person name="Mittelmeier T."/>
            <person name="Moroney J.V."/>
            <person name="Moseley J."/>
            <person name="Napoli C."/>
            <person name="Nedelcu A.M."/>
            <person name="Niyogi K."/>
            <person name="Novoselov S.V."/>
            <person name="Paulsen I.T."/>
            <person name="Pazour G."/>
            <person name="Purton S."/>
            <person name="Ral J.P."/>
            <person name="Riano-Pachon D.M."/>
            <person name="Riekhof W."/>
            <person name="Rymarquis L."/>
            <person name="Schroda M."/>
            <person name="Stern D."/>
            <person name="Umen J."/>
            <person name="Willows R."/>
            <person name="Wilson N."/>
            <person name="Zimmer S.L."/>
            <person name="Allmer J."/>
            <person name="Balk J."/>
            <person name="Bisova K."/>
            <person name="Chen C.J."/>
            <person name="Elias M."/>
            <person name="Gendler K."/>
            <person name="Hauser C."/>
            <person name="Lamb M.R."/>
            <person name="Ledford H."/>
            <person name="Long J.C."/>
            <person name="Minagawa J."/>
            <person name="Page M.D."/>
            <person name="Pan J."/>
            <person name="Pootakham W."/>
            <person name="Roje S."/>
            <person name="Rose A."/>
            <person name="Stahlberg E."/>
            <person name="Terauchi A.M."/>
            <person name="Yang P."/>
            <person name="Ball S."/>
            <person name="Bowler C."/>
            <person name="Dieckmann C.L."/>
            <person name="Gladyshev V.N."/>
            <person name="Green P."/>
            <person name="Jorgensen R."/>
            <person name="Mayfield S."/>
            <person name="Mueller-Roeber B."/>
            <person name="Rajamani S."/>
            <person name="Sayre R.T."/>
            <person name="Brokstein P."/>
            <person name="Dubchak I."/>
            <person name="Goodstein D."/>
            <person name="Hornick L."/>
            <person name="Huang Y.W."/>
            <person name="Jhaveri J."/>
            <person name="Luo Y."/>
            <person name="Martinez D."/>
            <person name="Ngau W.C."/>
            <person name="Otillar B."/>
            <person name="Poliakov A."/>
            <person name="Porter A."/>
            <person name="Szajkowski L."/>
            <person name="Werner G."/>
            <person name="Zhou K."/>
            <person name="Grigoriev I.V."/>
            <person name="Rokhsar D.S."/>
            <person name="Grossman A.R."/>
        </authorList>
    </citation>
    <scope>NUCLEOTIDE SEQUENCE [LARGE SCALE GENOMIC DNA]</scope>
    <source>
        <strain evidence="7">CC-503</strain>
    </source>
</reference>
<dbReference type="PROSITE" id="PS51710">
    <property type="entry name" value="G_OBG"/>
    <property type="match status" value="1"/>
</dbReference>
<feature type="domain" description="OBG-type G" evidence="4">
    <location>
        <begin position="337"/>
        <end position="542"/>
    </location>
</feature>
<organism evidence="6 7">
    <name type="scientific">Chlamydomonas reinhardtii</name>
    <name type="common">Chlamydomonas smithii</name>
    <dbReference type="NCBI Taxonomy" id="3055"/>
    <lineage>
        <taxon>Eukaryota</taxon>
        <taxon>Viridiplantae</taxon>
        <taxon>Chlorophyta</taxon>
        <taxon>core chlorophytes</taxon>
        <taxon>Chlorophyceae</taxon>
        <taxon>CS clade</taxon>
        <taxon>Chlamydomonadales</taxon>
        <taxon>Chlamydomonadaceae</taxon>
        <taxon>Chlamydomonas</taxon>
    </lineage>
</organism>
<keyword evidence="2" id="KW-0342">GTP-binding</keyword>
<evidence type="ECO:0000259" key="4">
    <source>
        <dbReference type="PROSITE" id="PS51710"/>
    </source>
</evidence>
<sequence length="555" mass="56847">MLAPRGVPPLSPAWLSGTPAAAPLHTRWPFSTSFSTAAATPGSGASMTGTGPSSTAGTTTMGPASDDGLDPLERQRARRAEARESKGPMPQRGKLVDAARFRAAGGHGGAGVAAFEPVGRGRNLAALGGNGGPGGDVLVRASRDAPGLHGIMTSVTGGRGGPGGAGGQSGGRGVDRVVEVPLGTTVRLGADTRGLQQQQQQEQREQGQEAGAGMWVEGGEVVWEDVPDDEDEDEEVQEEDGELGDEGEELKSSERPGSDDEGTTIGGGPHGGRQDSGVEHVVELTQHGQELLVARGGAGGRGNKSFPALAGRPAPDTSEPGQPGELRWVILETRLLADVGFVGLPNAGKSTLLGAITAARAKVGAYAFTTVRPQLGTITFEDGSRLVTADIPGLVQGAHANKGRGNAFLRHIERCRCLAYVIDLSGGTGSKQGGGRGGGRRKAPPRRRDPGLEEQEAFASLGTENLTPAEQLAVLQDELGRYSPRLLEAPALVVANKLDAVADPAAALAELAAATPLPIVPVSAAGRVGLRRLTEALRVVVQLGEQRKAPAVGPN</sequence>
<feature type="compositionally biased region" description="Gly residues" evidence="3">
    <location>
        <begin position="157"/>
        <end position="172"/>
    </location>
</feature>
<dbReference type="GO" id="GO:0003924">
    <property type="term" value="F:GTPase activity"/>
    <property type="evidence" value="ECO:0000318"/>
    <property type="project" value="GO_Central"/>
</dbReference>
<dbReference type="PaxDb" id="3055-EDP06789"/>
<feature type="compositionally biased region" description="Basic and acidic residues" evidence="3">
    <location>
        <begin position="71"/>
        <end position="86"/>
    </location>
</feature>
<dbReference type="GO" id="GO:0042254">
    <property type="term" value="P:ribosome biogenesis"/>
    <property type="evidence" value="ECO:0007669"/>
    <property type="project" value="UniProtKB-UniRule"/>
</dbReference>
<dbReference type="PANTHER" id="PTHR11702:SF31">
    <property type="entry name" value="MITOCHONDRIAL RIBOSOME-ASSOCIATED GTPASE 2"/>
    <property type="match status" value="1"/>
</dbReference>
<dbReference type="OrthoDB" id="347018at2759"/>
<dbReference type="InterPro" id="IPR027417">
    <property type="entry name" value="P-loop_NTPase"/>
</dbReference>
<dbReference type="Gene3D" id="3.40.50.300">
    <property type="entry name" value="P-loop containing nucleotide triphosphate hydrolases"/>
    <property type="match status" value="1"/>
</dbReference>
<feature type="region of interest" description="Disordered" evidence="3">
    <location>
        <begin position="226"/>
        <end position="276"/>
    </location>
</feature>
<proteinExistence type="predicted"/>
<evidence type="ECO:0000256" key="3">
    <source>
        <dbReference type="SAM" id="MobiDB-lite"/>
    </source>
</evidence>
<feature type="compositionally biased region" description="Basic and acidic residues" evidence="3">
    <location>
        <begin position="249"/>
        <end position="258"/>
    </location>
</feature>
<feature type="region of interest" description="Disordered" evidence="3">
    <location>
        <begin position="152"/>
        <end position="174"/>
    </location>
</feature>
<dbReference type="GO" id="GO:0005739">
    <property type="term" value="C:mitochondrion"/>
    <property type="evidence" value="ECO:0000318"/>
    <property type="project" value="GO_Central"/>
</dbReference>
<dbReference type="GeneID" id="5727541"/>
<dbReference type="AlphaFoldDB" id="A0A2K3E1I1"/>
<gene>
    <name evidence="6" type="ORF">CHLRE_02g094650v5</name>
</gene>
<dbReference type="InParanoid" id="A0A2K3E1I1"/>